<dbReference type="PANTHER" id="PTHR36361:SF1">
    <property type="entry name" value="PROTEIN APEM9"/>
    <property type="match status" value="1"/>
</dbReference>
<dbReference type="PANTHER" id="PTHR36361">
    <property type="entry name" value="PROTEIN APEM9"/>
    <property type="match status" value="1"/>
</dbReference>
<sequence>MTIVSESQVWNQIDEAERYLVRGVFEEAASLASSTIHTIRNSEFERPIGDTELADMMNSAGMVIVQSYKELGRTKQVFVKLNEIYGSIWAIPVQVFLTGASLQVAEGFGFELKEKMEEYLSKWEYMIDAGVYVLREDETEKSSGNPLENDHIRRYFLACTFYLEVAELYTVKLLGMFLHRTDLAISWVEAANLPQDGRQALLRRLHSLQAMQKQQVAQRAAPGPTLPSSNDDSHETGKEQSVASKGDKERQDFSLKLIQQSIQRGSDRLNPFCWWFRSMKIKIGRLQFVIPSGKLMLFFSLLFWMSFLLHKRGGVFKSLATKQMNSLKQAVFDALKLAFSVQMNPLASVQLP</sequence>
<dbReference type="AlphaFoldDB" id="A0A833V589"/>
<evidence type="ECO:0000313" key="3">
    <source>
        <dbReference type="EMBL" id="KAF3325601.1"/>
    </source>
</evidence>
<keyword evidence="2" id="KW-1133">Transmembrane helix</keyword>
<keyword evidence="2" id="KW-0812">Transmembrane</keyword>
<feature type="region of interest" description="Disordered" evidence="1">
    <location>
        <begin position="216"/>
        <end position="248"/>
    </location>
</feature>
<accession>A0A833V589</accession>
<reference evidence="3" key="1">
    <citation type="submission" date="2020-01" db="EMBL/GenBank/DDBJ databases">
        <title>Genome sequence of Kobresia littledalei, the first chromosome-level genome in the family Cyperaceae.</title>
        <authorList>
            <person name="Qu G."/>
        </authorList>
    </citation>
    <scope>NUCLEOTIDE SEQUENCE</scope>
    <source>
        <strain evidence="3">C.B.Clarke</strain>
        <tissue evidence="3">Leaf</tissue>
    </source>
</reference>
<keyword evidence="2" id="KW-0472">Membrane</keyword>
<organism evidence="3 4">
    <name type="scientific">Carex littledalei</name>
    <dbReference type="NCBI Taxonomy" id="544730"/>
    <lineage>
        <taxon>Eukaryota</taxon>
        <taxon>Viridiplantae</taxon>
        <taxon>Streptophyta</taxon>
        <taxon>Embryophyta</taxon>
        <taxon>Tracheophyta</taxon>
        <taxon>Spermatophyta</taxon>
        <taxon>Magnoliopsida</taxon>
        <taxon>Liliopsida</taxon>
        <taxon>Poales</taxon>
        <taxon>Cyperaceae</taxon>
        <taxon>Cyperoideae</taxon>
        <taxon>Cariceae</taxon>
        <taxon>Carex</taxon>
        <taxon>Carex subgen. Euthyceras</taxon>
    </lineage>
</organism>
<dbReference type="GO" id="GO:0015919">
    <property type="term" value="P:peroxisomal membrane transport"/>
    <property type="evidence" value="ECO:0007669"/>
    <property type="project" value="InterPro"/>
</dbReference>
<dbReference type="EMBL" id="SWLB01000019">
    <property type="protein sequence ID" value="KAF3325601.1"/>
    <property type="molecule type" value="Genomic_DNA"/>
</dbReference>
<gene>
    <name evidence="3" type="ORF">FCM35_KLT08681</name>
</gene>
<name>A0A833V589_9POAL</name>
<evidence type="ECO:0000256" key="2">
    <source>
        <dbReference type="SAM" id="Phobius"/>
    </source>
</evidence>
<protein>
    <submittedName>
        <fullName evidence="3">Uncharacterized protein</fullName>
    </submittedName>
</protein>
<comment type="caution">
    <text evidence="3">The sequence shown here is derived from an EMBL/GenBank/DDBJ whole genome shotgun (WGS) entry which is preliminary data.</text>
</comment>
<dbReference type="OrthoDB" id="1919407at2759"/>
<dbReference type="InterPro" id="IPR034571">
    <property type="entry name" value="APEM9"/>
</dbReference>
<keyword evidence="4" id="KW-1185">Reference proteome</keyword>
<feature type="transmembrane region" description="Helical" evidence="2">
    <location>
        <begin position="288"/>
        <end position="309"/>
    </location>
</feature>
<evidence type="ECO:0000256" key="1">
    <source>
        <dbReference type="SAM" id="MobiDB-lite"/>
    </source>
</evidence>
<proteinExistence type="predicted"/>
<evidence type="ECO:0000313" key="4">
    <source>
        <dbReference type="Proteomes" id="UP000623129"/>
    </source>
</evidence>
<dbReference type="Proteomes" id="UP000623129">
    <property type="component" value="Unassembled WGS sequence"/>
</dbReference>